<dbReference type="EC" id="3.5.1.9" evidence="3"/>
<dbReference type="STRING" id="225164.V4ALI9"/>
<keyword evidence="6" id="KW-1185">Reference proteome</keyword>
<dbReference type="PANTHER" id="PTHR48081">
    <property type="entry name" value="AB HYDROLASE SUPERFAMILY PROTEIN C4A8.06C"/>
    <property type="match status" value="1"/>
</dbReference>
<dbReference type="PANTHER" id="PTHR48081:SF33">
    <property type="entry name" value="KYNURENINE FORMAMIDASE"/>
    <property type="match status" value="1"/>
</dbReference>
<dbReference type="HAMAP" id="MF_03014">
    <property type="entry name" value="KFase"/>
    <property type="match status" value="1"/>
</dbReference>
<dbReference type="GO" id="GO:0019441">
    <property type="term" value="P:L-tryptophan catabolic process to kynurenine"/>
    <property type="evidence" value="ECO:0007669"/>
    <property type="project" value="UniProtKB-UniRule"/>
</dbReference>
<dbReference type="Gene3D" id="3.40.50.1820">
    <property type="entry name" value="alpha/beta hydrolase"/>
    <property type="match status" value="1"/>
</dbReference>
<dbReference type="ESTHER" id="lotgi-v4ali9">
    <property type="family name" value="Kynurenine-formamidase"/>
</dbReference>
<dbReference type="SUPFAM" id="SSF53474">
    <property type="entry name" value="alpha/beta-Hydrolases"/>
    <property type="match status" value="1"/>
</dbReference>
<dbReference type="InterPro" id="IPR050300">
    <property type="entry name" value="GDXG_lipolytic_enzyme"/>
</dbReference>
<evidence type="ECO:0000256" key="1">
    <source>
        <dbReference type="ARBA" id="ARBA00022801"/>
    </source>
</evidence>
<dbReference type="Proteomes" id="UP000030746">
    <property type="component" value="Unassembled WGS sequence"/>
</dbReference>
<evidence type="ECO:0000313" key="5">
    <source>
        <dbReference type="EMBL" id="ESP05049.1"/>
    </source>
</evidence>
<feature type="active site" description="Nucleophile" evidence="3">
    <location>
        <position position="152"/>
    </location>
</feature>
<feature type="active site" evidence="3">
    <location>
        <position position="237"/>
    </location>
</feature>
<dbReference type="OMA" id="WAVAMPS"/>
<dbReference type="GO" id="GO:0004061">
    <property type="term" value="F:arylformamidase activity"/>
    <property type="evidence" value="ECO:0007669"/>
    <property type="project" value="UniProtKB-UniRule"/>
</dbReference>
<comment type="catalytic activity">
    <reaction evidence="3">
        <text>N-formyl-L-kynurenine + H2O = L-kynurenine + formate + H(+)</text>
        <dbReference type="Rhea" id="RHEA:13009"/>
        <dbReference type="ChEBI" id="CHEBI:15377"/>
        <dbReference type="ChEBI" id="CHEBI:15378"/>
        <dbReference type="ChEBI" id="CHEBI:15740"/>
        <dbReference type="ChEBI" id="CHEBI:57959"/>
        <dbReference type="ChEBI" id="CHEBI:58629"/>
        <dbReference type="EC" id="3.5.1.9"/>
    </reaction>
</comment>
<dbReference type="CTD" id="20246321"/>
<feature type="domain" description="BD-FAE-like" evidence="4">
    <location>
        <begin position="61"/>
        <end position="166"/>
    </location>
</feature>
<sequence length="293" mass="33071">MEENGLDYDYHYSPSRWSHRLSPDDVIDSHIKTVKEGTRTAKWSLEVETDISYGPTPFQKLDVYIDKKTSKKGSPILIFIHGGYWQDLSREMSGYLAPPLCHAGATVIPVGYDLAPSVSMDEIVSQIKRAVAFIFKLAKERQSSGIYLCGHSAGAQLAAIMLTSEFGEDDAFDCELIKGALLVSGVYDLRPLVSTYINEPLKLTSEDAWRFSPSNFISEIANQSRGREILLAVGEYDPPEFRRQTGEMEKSLRDKGIKTRYFDIPDTDHFNVVEKLQQENYTLTQVGLYCYIV</sequence>
<comment type="domain">
    <text evidence="3">The main chain amide nitrogen atoms of the second glycine and its adjacent residue in the HGGXW motif define the oxyanion hole, and stabilize the oxyanion that forms during the nucleophilic attack by the catalytic serine during substrate cleavage.</text>
</comment>
<reference evidence="5 6" key="1">
    <citation type="journal article" date="2013" name="Nature">
        <title>Insights into bilaterian evolution from three spiralian genomes.</title>
        <authorList>
            <person name="Simakov O."/>
            <person name="Marletaz F."/>
            <person name="Cho S.J."/>
            <person name="Edsinger-Gonzales E."/>
            <person name="Havlak P."/>
            <person name="Hellsten U."/>
            <person name="Kuo D.H."/>
            <person name="Larsson T."/>
            <person name="Lv J."/>
            <person name="Arendt D."/>
            <person name="Savage R."/>
            <person name="Osoegawa K."/>
            <person name="de Jong P."/>
            <person name="Grimwood J."/>
            <person name="Chapman J.A."/>
            <person name="Shapiro H."/>
            <person name="Aerts A."/>
            <person name="Otillar R.P."/>
            <person name="Terry A.Y."/>
            <person name="Boore J.L."/>
            <person name="Grigoriev I.V."/>
            <person name="Lindberg D.R."/>
            <person name="Seaver E.C."/>
            <person name="Weisblat D.A."/>
            <person name="Putnam N.H."/>
            <person name="Rokhsar D.S."/>
        </authorList>
    </citation>
    <scope>NUCLEOTIDE SEQUENCE [LARGE SCALE GENOMIC DNA]</scope>
</reference>
<dbReference type="KEGG" id="lgi:LOTGIDRAFT_211849"/>
<proteinExistence type="inferred from homology"/>
<dbReference type="InterPro" id="IPR029058">
    <property type="entry name" value="AB_hydrolase_fold"/>
</dbReference>
<dbReference type="UniPathway" id="UPA00333">
    <property type="reaction ID" value="UER00454"/>
</dbReference>
<dbReference type="RefSeq" id="XP_009044558.1">
    <property type="nucleotide sequence ID" value="XM_009046310.1"/>
</dbReference>
<evidence type="ECO:0000256" key="2">
    <source>
        <dbReference type="ARBA" id="ARBA00023079"/>
    </source>
</evidence>
<comment type="function">
    <text evidence="3">Catalyzes the hydrolysis of N-formyl-L-kynurenine to L-kynurenine, the second step in the kynurenine pathway of tryptophan degradation. Required for elimination of toxic metabolites.</text>
</comment>
<comment type="similarity">
    <text evidence="3">Belongs to the kynurenine formamidase family.</text>
</comment>
<dbReference type="EMBL" id="KB199651">
    <property type="protein sequence ID" value="ESP05049.1"/>
    <property type="molecule type" value="Genomic_DNA"/>
</dbReference>
<gene>
    <name evidence="5" type="ORF">LOTGIDRAFT_211849</name>
</gene>
<dbReference type="InterPro" id="IPR049492">
    <property type="entry name" value="BD-FAE-like_dom"/>
</dbReference>
<dbReference type="GeneID" id="20246321"/>
<dbReference type="AlphaFoldDB" id="V4ALI9"/>
<evidence type="ECO:0000313" key="6">
    <source>
        <dbReference type="Proteomes" id="UP000030746"/>
    </source>
</evidence>
<accession>V4ALI9</accession>
<dbReference type="OrthoDB" id="433474at2759"/>
<name>V4ALI9_LOTGI</name>
<dbReference type="Pfam" id="PF20434">
    <property type="entry name" value="BD-FAE"/>
    <property type="match status" value="1"/>
</dbReference>
<keyword evidence="2 3" id="KW-0823">Tryptophan catabolism</keyword>
<comment type="pathway">
    <text evidence="3">Amino-acid degradation; L-tryptophan degradation via kynurenine pathway; L-kynurenine from L-tryptophan: step 2/2.</text>
</comment>
<dbReference type="HOGENOM" id="CLU_012494_4_7_1"/>
<keyword evidence="1 3" id="KW-0378">Hydrolase</keyword>
<comment type="subunit">
    <text evidence="3">Homodimer.</text>
</comment>
<evidence type="ECO:0000256" key="3">
    <source>
        <dbReference type="HAMAP-Rule" id="MF_03014"/>
    </source>
</evidence>
<evidence type="ECO:0000259" key="4">
    <source>
        <dbReference type="Pfam" id="PF20434"/>
    </source>
</evidence>
<dbReference type="InterPro" id="IPR027519">
    <property type="entry name" value="KFase_ver/fungi-typ"/>
</dbReference>
<protein>
    <recommendedName>
        <fullName evidence="3">Kynurenine formamidase</fullName>
        <shortName evidence="3">KFA</shortName>
        <shortName evidence="3">KFase</shortName>
        <ecNumber evidence="3">3.5.1.9</ecNumber>
    </recommendedName>
    <alternativeName>
        <fullName evidence="3">Arylformamidase</fullName>
    </alternativeName>
    <alternativeName>
        <fullName evidence="3">N-formylkynurenine formamidase</fullName>
        <shortName evidence="3">FKF</shortName>
    </alternativeName>
</protein>
<organism evidence="5 6">
    <name type="scientific">Lottia gigantea</name>
    <name type="common">Giant owl limpet</name>
    <dbReference type="NCBI Taxonomy" id="225164"/>
    <lineage>
        <taxon>Eukaryota</taxon>
        <taxon>Metazoa</taxon>
        <taxon>Spiralia</taxon>
        <taxon>Lophotrochozoa</taxon>
        <taxon>Mollusca</taxon>
        <taxon>Gastropoda</taxon>
        <taxon>Patellogastropoda</taxon>
        <taxon>Lottioidea</taxon>
        <taxon>Lottiidae</taxon>
        <taxon>Lottia</taxon>
    </lineage>
</organism>
<feature type="active site" evidence="3">
    <location>
        <position position="269"/>
    </location>
</feature>
<feature type="short sequence motif" description="HGGXW" evidence="3">
    <location>
        <begin position="81"/>
        <end position="85"/>
    </location>
</feature>